<protein>
    <submittedName>
        <fullName evidence="3">Uncharacterized protein</fullName>
    </submittedName>
</protein>
<gene>
    <name evidence="3" type="ORF">ILYODFUR_024136</name>
</gene>
<proteinExistence type="predicted"/>
<dbReference type="Proteomes" id="UP001482620">
    <property type="component" value="Unassembled WGS sequence"/>
</dbReference>
<evidence type="ECO:0000313" key="3">
    <source>
        <dbReference type="EMBL" id="MEQ2252661.1"/>
    </source>
</evidence>
<evidence type="ECO:0000256" key="2">
    <source>
        <dbReference type="SAM" id="MobiDB-lite"/>
    </source>
</evidence>
<feature type="compositionally biased region" description="Polar residues" evidence="2">
    <location>
        <begin position="125"/>
        <end position="134"/>
    </location>
</feature>
<accession>A0ABV0V5N6</accession>
<comment type="caution">
    <text evidence="3">The sequence shown here is derived from an EMBL/GenBank/DDBJ whole genome shotgun (WGS) entry which is preliminary data.</text>
</comment>
<organism evidence="3 4">
    <name type="scientific">Ilyodon furcidens</name>
    <name type="common">goldbreast splitfin</name>
    <dbReference type="NCBI Taxonomy" id="33524"/>
    <lineage>
        <taxon>Eukaryota</taxon>
        <taxon>Metazoa</taxon>
        <taxon>Chordata</taxon>
        <taxon>Craniata</taxon>
        <taxon>Vertebrata</taxon>
        <taxon>Euteleostomi</taxon>
        <taxon>Actinopterygii</taxon>
        <taxon>Neopterygii</taxon>
        <taxon>Teleostei</taxon>
        <taxon>Neoteleostei</taxon>
        <taxon>Acanthomorphata</taxon>
        <taxon>Ovalentaria</taxon>
        <taxon>Atherinomorphae</taxon>
        <taxon>Cyprinodontiformes</taxon>
        <taxon>Goodeidae</taxon>
        <taxon>Ilyodon</taxon>
    </lineage>
</organism>
<keyword evidence="4" id="KW-1185">Reference proteome</keyword>
<feature type="region of interest" description="Disordered" evidence="2">
    <location>
        <begin position="125"/>
        <end position="152"/>
    </location>
</feature>
<evidence type="ECO:0000313" key="4">
    <source>
        <dbReference type="Proteomes" id="UP001482620"/>
    </source>
</evidence>
<keyword evidence="1" id="KW-0175">Coiled coil</keyword>
<name>A0ABV0V5N6_9TELE</name>
<reference evidence="3 4" key="1">
    <citation type="submission" date="2021-06" db="EMBL/GenBank/DDBJ databases">
        <authorList>
            <person name="Palmer J.M."/>
        </authorList>
    </citation>
    <scope>NUCLEOTIDE SEQUENCE [LARGE SCALE GENOMIC DNA]</scope>
    <source>
        <strain evidence="4">if_2019</strain>
        <tissue evidence="3">Muscle</tissue>
    </source>
</reference>
<dbReference type="EMBL" id="JAHRIQ010095514">
    <property type="protein sequence ID" value="MEQ2252661.1"/>
    <property type="molecule type" value="Genomic_DNA"/>
</dbReference>
<feature type="coiled-coil region" evidence="1">
    <location>
        <begin position="51"/>
        <end position="109"/>
    </location>
</feature>
<evidence type="ECO:0000256" key="1">
    <source>
        <dbReference type="SAM" id="Coils"/>
    </source>
</evidence>
<sequence length="152" mass="17009">MAALNVNLNLGESEDGRSMGVLSSLLVEICELNKILSEKIYLNLAQLQTSINRVKIALDKVLTRVTEAENRISNNEDAVGELKQLTKQLKSVNELLKRKIDQLKNHSRRNNIRVVGLSRASSSILHARRSSQSPEEPAFTTLQRRPLHSLTA</sequence>